<keyword evidence="1" id="KW-0067">ATP-binding</keyword>
<dbReference type="Gene3D" id="3.40.50.300">
    <property type="entry name" value="P-loop containing nucleotide triphosphate hydrolases"/>
    <property type="match status" value="1"/>
</dbReference>
<name>A0A3Y9C2G7_SALEB</name>
<reference evidence="1" key="1">
    <citation type="submission" date="2018-08" db="EMBL/GenBank/DDBJ databases">
        <authorList>
            <person name="Ashton P.M."/>
            <person name="Dallman T."/>
            <person name="Nair S."/>
            <person name="De Pinna E."/>
            <person name="Peters T."/>
            <person name="Grant K."/>
        </authorList>
    </citation>
    <scope>NUCLEOTIDE SEQUENCE [LARGE SCALE GENOMIC DNA]</scope>
    <source>
        <strain evidence="1">43913</strain>
    </source>
</reference>
<dbReference type="EMBL" id="AAAFYZ010000052">
    <property type="protein sequence ID" value="EAB8478155.1"/>
    <property type="molecule type" value="Genomic_DNA"/>
</dbReference>
<keyword evidence="1" id="KW-0547">Nucleotide-binding</keyword>
<dbReference type="InterPro" id="IPR027417">
    <property type="entry name" value="P-loop_NTPase"/>
</dbReference>
<dbReference type="SUPFAM" id="SSF52540">
    <property type="entry name" value="P-loop containing nucleoside triphosphate hydrolases"/>
    <property type="match status" value="1"/>
</dbReference>
<gene>
    <name evidence="1" type="ORF">AU894_18390</name>
</gene>
<dbReference type="GO" id="GO:0005524">
    <property type="term" value="F:ATP binding"/>
    <property type="evidence" value="ECO:0007669"/>
    <property type="project" value="UniProtKB-KW"/>
</dbReference>
<dbReference type="Proteomes" id="UP000839644">
    <property type="component" value="Unassembled WGS sequence"/>
</dbReference>
<evidence type="ECO:0000313" key="1">
    <source>
        <dbReference type="EMBL" id="EAB8478155.1"/>
    </source>
</evidence>
<dbReference type="AlphaFoldDB" id="A0A3Y9C2G7"/>
<comment type="caution">
    <text evidence="1">The sequence shown here is derived from an EMBL/GenBank/DDBJ whole genome shotgun (WGS) entry which is preliminary data.</text>
</comment>
<organism evidence="1">
    <name type="scientific">Salmonella enterica subsp. enterica serovar Java</name>
    <dbReference type="NCBI Taxonomy" id="224729"/>
    <lineage>
        <taxon>Bacteria</taxon>
        <taxon>Pseudomonadati</taxon>
        <taxon>Pseudomonadota</taxon>
        <taxon>Gammaproteobacteria</taxon>
        <taxon>Enterobacterales</taxon>
        <taxon>Enterobacteriaceae</taxon>
        <taxon>Salmonella</taxon>
    </lineage>
</organism>
<proteinExistence type="predicted"/>
<accession>A0A3Y9C2G7</accession>
<sequence>MILDKIEDALAWLSRYTLGQNFADYCDLRTVIGLTDDDKIRHPSMDAPYIQVTKNNDYVSCLEIKGAFREFSFEEVAEGHPPKSGTFQFFYTSLADKLTGDFKGLGHKLSIVFEHDPDRGREEMTELMKPLHRGWKRLHLDMDDLAQERIEKMSPWLARERVFLIIYTAIGALPADELKNEARRQNAVGELPESRFSQNPLYAEFEGLKLRHDAFMDKLIFDMDAGNNGVSVRLMDAHETGRVIRDEIEKSSTSPYWQPLLPGDRVMPHGRLRGDGKDISACLAPHLSYQYCDTQIDTDGPVVEVDDFFHGQLAMTLFPQRPQTFPELFANVPRQVPWRVRFDLMPGGASQLGYKSFLLTFLAIIPALRQQYESVQWLLNRDKKDPVVVLSITASTWHRDKKTMQRNLTLLKKSLQGWGICNVTGTFGDPVRAWVSTLPAASSYSGPNLMFSPLTDALRLLPLQQPCSPWSEGNVIYLTPGRKPFVMKLASSLQEKHTELIMGPPGSGKSVLCNSSHLSFLSSSNIDIPFMLLIDKGFTAQGFYDIVHDALPEDEKHKIVSIILKNTAEHCRNPMDIQLGLKAPLSTERDYILGLLKSLCADPETGMPPDPTSCADILGRIVDNAFREKGEINPTRYGPGLVPEVDRALAESGILHAYPPEWWETTKWYEIRDMLFDKGYVSEAALAQSQAVPLLNDLQNELNKKEMTDSFKGVTRPGTQEPLLQYVSRCLAKALTDYPLLSGRTRLIFSPETRIVIVDVNNVAGKPTPEGKLKTGIMYQFARQIGGGNDFYLPQIQDELYASLDPRYVPLHRKRIEQLDQETKLIFIDEMHNIKGVPVLWDALQTEDREQRKFGVRTVFASQYPDDYPSDLLESANSVYLMRVRERDFTLLSKACQIPEITLRRLLRTPPGAAPDGSGTTFLGVFKTSRGNVAQLLKHAVGPRELWALNSTPPDRALRKALTAKLGSRTTRELLASKFPRGSAVAQINHMKDKASGAGDDDTSVVNRLAGQLLNDYGYLQG</sequence>
<protein>
    <submittedName>
        <fullName evidence="1">ATP-binding protein</fullName>
    </submittedName>
</protein>